<keyword evidence="2" id="KW-0732">Signal</keyword>
<feature type="domain" description="Peptidase S74" evidence="3">
    <location>
        <begin position="920"/>
        <end position="1092"/>
    </location>
</feature>
<dbReference type="Pfam" id="PF13884">
    <property type="entry name" value="Peptidase_S74"/>
    <property type="match status" value="1"/>
</dbReference>
<dbReference type="PROSITE" id="PS51688">
    <property type="entry name" value="ICA"/>
    <property type="match status" value="1"/>
</dbReference>
<dbReference type="PANTHER" id="PTHR13029:SF18">
    <property type="entry name" value="MYELIN REGULATORY FACTOR HOMOLOG 1"/>
    <property type="match status" value="1"/>
</dbReference>
<gene>
    <name evidence="4" type="ORF">Q5H93_20615</name>
</gene>
<feature type="coiled-coil region" evidence="1">
    <location>
        <begin position="1078"/>
        <end position="1105"/>
    </location>
</feature>
<name>A0ABT9BFV7_9BACT</name>
<evidence type="ECO:0000256" key="2">
    <source>
        <dbReference type="SAM" id="SignalP"/>
    </source>
</evidence>
<evidence type="ECO:0000313" key="4">
    <source>
        <dbReference type="EMBL" id="MDO7877161.1"/>
    </source>
</evidence>
<organism evidence="4 5">
    <name type="scientific">Hymenobacter aranciens</name>
    <dbReference type="NCBI Taxonomy" id="3063996"/>
    <lineage>
        <taxon>Bacteria</taxon>
        <taxon>Pseudomonadati</taxon>
        <taxon>Bacteroidota</taxon>
        <taxon>Cytophagia</taxon>
        <taxon>Cytophagales</taxon>
        <taxon>Hymenobacteraceae</taxon>
        <taxon>Hymenobacter</taxon>
    </lineage>
</organism>
<evidence type="ECO:0000256" key="1">
    <source>
        <dbReference type="SAM" id="Coils"/>
    </source>
</evidence>
<keyword evidence="5" id="KW-1185">Reference proteome</keyword>
<dbReference type="PANTHER" id="PTHR13029">
    <property type="match status" value="1"/>
</dbReference>
<sequence length="1135" mass="112027">MQLRYPLRRLLPALLLALPLAARAQTPGVGIGTTAPDASAALDIVSSSKGALLPRVAAASSIASPATGLLVFQTNAPAGFYFNAGTPAAPSWQQLATAAGAAVTASNGLTKTGADIALGGTLTQPTTLDQGSNALGLTGAGNLGVGTASPGARLDVVGSLRVGQAGQIAQLVSDGSVGGQTSIGQSFTLPVGATITQVNLYSATSSPTSTTLKIYQGAGLTGTELASQAVTLQAGGPAGLQASPLVLTTPLAVAAGTYTLAVQGGPLALATNGTNPYAGGMQYGTTTGPRPASDLKFAVYYTLGSTPAATLYADGGRVGVGTEAPTATLDVDGATRLRGLSTAGYVTTDAQGNLGSAAAPAIPTSADYVQNQTTTAQPGGFRVSGAGTVGGLLTVGDGAAITGATTINTTGPATTAIGSNSNATNLASSVVTIGTTSYATTTTIGAGLGSTTNIGSGVSSNTTIGGRNTTTIIGNGGTTTIGNEVSSLITIGSSGGSTTIGSGGGFTNIGSGGGFTTIGNSGVTIIGNGNTSATDIGGGGNSAISIGSGAFSNTTISGGNGSNTAIGAGAASGPVIIGRTGGVVKVVTLAPLQQVVTDASGNLSSQPAPALPTGADFVRNQATADQNGSFRLSGTGALGGNLGVGSTAAPAQRLTVVSPDNVASTDIVKVTSLNGASGVSLGYFGLRASGSNPNDRLTLDAKGTGPILLGTDGGTGNVGVGTSSPGQKLDVSGNTNVSGSSYVGGNVGIGTSSPSTRLSISPSTTEAKITLYDTGNATDHYGFGVSGGQLNYHVLSSSDQHVFYAKGRNGSGGGAIELLRIQGNGRVGIGTSSPAQTLDVAGNATVSGRVGIGVASPVAPLHVSGGVSVAASGTKAYFFQGSTGLSGDASTSARAVAAYFTGGQVFVNDYIVAGALNVTSDRRIKRVIGLSDRAADLALLNKVRITDYTYIDQHANTDKVVKKVIAQEVQELLPAAVSQSRQAIPNVYARAARVSFADGVITLVTTRPHELPATGGTLRLYTPQNQELTVAATVLDAHTVRFASAEPHADGLFVYGKYVDDFLSVDYDALTTLNVSATQELARKVEALEQRNATLEARAAASDARATADHAALQTLQQQVARLLDEAPAPAQARR</sequence>
<protein>
    <submittedName>
        <fullName evidence="4">Tail fiber domain-containing protein</fullName>
    </submittedName>
</protein>
<reference evidence="4" key="1">
    <citation type="submission" date="2023-07" db="EMBL/GenBank/DDBJ databases">
        <authorList>
            <person name="Kim M.K."/>
        </authorList>
    </citation>
    <scope>NUCLEOTIDE SEQUENCE</scope>
    <source>
        <strain evidence="4">ASUV-10-1</strain>
    </source>
</reference>
<evidence type="ECO:0000259" key="3">
    <source>
        <dbReference type="PROSITE" id="PS51688"/>
    </source>
</evidence>
<dbReference type="Proteomes" id="UP001176429">
    <property type="component" value="Unassembled WGS sequence"/>
</dbReference>
<keyword evidence="1" id="KW-0175">Coiled coil</keyword>
<dbReference type="InterPro" id="IPR051577">
    <property type="entry name" value="MRF-like"/>
</dbReference>
<evidence type="ECO:0000313" key="5">
    <source>
        <dbReference type="Proteomes" id="UP001176429"/>
    </source>
</evidence>
<proteinExistence type="predicted"/>
<comment type="caution">
    <text evidence="4">The sequence shown here is derived from an EMBL/GenBank/DDBJ whole genome shotgun (WGS) entry which is preliminary data.</text>
</comment>
<accession>A0ABT9BFV7</accession>
<dbReference type="RefSeq" id="WP_305008588.1">
    <property type="nucleotide sequence ID" value="NZ_JAUQSY010000017.1"/>
</dbReference>
<dbReference type="EMBL" id="JAUQSY010000017">
    <property type="protein sequence ID" value="MDO7877161.1"/>
    <property type="molecule type" value="Genomic_DNA"/>
</dbReference>
<dbReference type="InterPro" id="IPR030392">
    <property type="entry name" value="S74_ICA"/>
</dbReference>
<feature type="chain" id="PRO_5047453504" evidence="2">
    <location>
        <begin position="25"/>
        <end position="1135"/>
    </location>
</feature>
<feature type="signal peptide" evidence="2">
    <location>
        <begin position="1"/>
        <end position="24"/>
    </location>
</feature>